<evidence type="ECO:0000313" key="4">
    <source>
        <dbReference type="WBParaSite" id="Csp11.Scaffold629.g9968.t1"/>
    </source>
</evidence>
<keyword evidence="2" id="KW-0472">Membrane</keyword>
<dbReference type="STRING" id="1561998.A0A1I7UJJ7"/>
<dbReference type="WBParaSite" id="Csp11.Scaffold629.g9968.t1">
    <property type="protein sequence ID" value="Csp11.Scaffold629.g9968.t1"/>
    <property type="gene ID" value="Csp11.Scaffold629.g9968"/>
</dbReference>
<keyword evidence="2" id="KW-1133">Transmembrane helix</keyword>
<dbReference type="Proteomes" id="UP000095282">
    <property type="component" value="Unplaced"/>
</dbReference>
<name>A0A1I7UJJ7_9PELO</name>
<proteinExistence type="predicted"/>
<reference evidence="4" key="1">
    <citation type="submission" date="2016-11" db="UniProtKB">
        <authorList>
            <consortium name="WormBaseParasite"/>
        </authorList>
    </citation>
    <scope>IDENTIFICATION</scope>
</reference>
<feature type="compositionally biased region" description="Basic and acidic residues" evidence="1">
    <location>
        <begin position="291"/>
        <end position="315"/>
    </location>
</feature>
<evidence type="ECO:0000256" key="1">
    <source>
        <dbReference type="SAM" id="MobiDB-lite"/>
    </source>
</evidence>
<feature type="compositionally biased region" description="Acidic residues" evidence="1">
    <location>
        <begin position="232"/>
        <end position="242"/>
    </location>
</feature>
<protein>
    <submittedName>
        <fullName evidence="4">Uncharacterized protein</fullName>
    </submittedName>
</protein>
<feature type="region of interest" description="Disordered" evidence="1">
    <location>
        <begin position="194"/>
        <end position="421"/>
    </location>
</feature>
<evidence type="ECO:0000313" key="3">
    <source>
        <dbReference type="Proteomes" id="UP000095282"/>
    </source>
</evidence>
<evidence type="ECO:0000256" key="2">
    <source>
        <dbReference type="SAM" id="Phobius"/>
    </source>
</evidence>
<keyword evidence="3" id="KW-1185">Reference proteome</keyword>
<organism evidence="3 4">
    <name type="scientific">Caenorhabditis tropicalis</name>
    <dbReference type="NCBI Taxonomy" id="1561998"/>
    <lineage>
        <taxon>Eukaryota</taxon>
        <taxon>Metazoa</taxon>
        <taxon>Ecdysozoa</taxon>
        <taxon>Nematoda</taxon>
        <taxon>Chromadorea</taxon>
        <taxon>Rhabditida</taxon>
        <taxon>Rhabditina</taxon>
        <taxon>Rhabditomorpha</taxon>
        <taxon>Rhabditoidea</taxon>
        <taxon>Rhabditidae</taxon>
        <taxon>Peloderinae</taxon>
        <taxon>Caenorhabditis</taxon>
    </lineage>
</organism>
<accession>A0A1I7UJJ7</accession>
<feature type="compositionally biased region" description="Polar residues" evidence="1">
    <location>
        <begin position="369"/>
        <end position="380"/>
    </location>
</feature>
<feature type="transmembrane region" description="Helical" evidence="2">
    <location>
        <begin position="12"/>
        <end position="40"/>
    </location>
</feature>
<keyword evidence="2" id="KW-0812">Transmembrane</keyword>
<sequence>MASEYFSTLQYIWLNIVFFAFSLFVFAVCLYACLFVRWVYKRRLRQKTDEMIEVYKGEENKRKEIELNLKKQELEFPEKKKRRKSRDIHIVTKPCSHIIQKNSRELIVRQVNEAAAPNDEVSCEPTGHPPLQHPHHPMVNHPINPNQIHQLDQQYVLVPIEFMKHPPKVRRARSISVFHPAAPPPLPPRIVESVATQTSDRSLEEEGVPIVEQKTSEDWLSAVESKDGERSDVDEEYDEEESEKYMKRRRQEEEKEKANKKRKQPEMPSDEVRVSIENDSVPPQKDSGVSETKEPPKQEASKPKKVSPPKEKPIDKSYVASEYIGQTGEMTTGLSTSNNSAPPPPPKSTSPAARPSIFPYWVDPKAPTPSVSTSKASSKLTKPEGDDMDGSCALYRTKKKSFGNDSDKVYMSTPKSKTPKK</sequence>
<dbReference type="eggNOG" id="ENOG502RWNH">
    <property type="taxonomic scope" value="Eukaryota"/>
</dbReference>
<dbReference type="AlphaFoldDB" id="A0A1I7UJJ7"/>